<dbReference type="InterPro" id="IPR038906">
    <property type="entry name" value="TTC36"/>
</dbReference>
<comment type="caution">
    <text evidence="2">The sequence shown here is derived from an EMBL/GenBank/DDBJ whole genome shotgun (WGS) entry which is preliminary data.</text>
</comment>
<sequence>MNTDGLSERDRAVLRSIFDPTATIGDVIDQSDQFLEEDEELDTPEWRESRELCARAVALAEAGELESALQLLRRATATPRPAAHSDTAQVLRLMQRDDGCDDEFYDLEAMTELNRALELTAGKRSRCRAQALCQRGLLLRKRGLDDAARVDFAEAAKLGSSFAKKQVVELNPYAALCNQMLSQVMRGETDIKI</sequence>
<evidence type="ECO:0000313" key="2">
    <source>
        <dbReference type="EMBL" id="GBP50284.1"/>
    </source>
</evidence>
<accession>A0A4C1WJI5</accession>
<dbReference type="SUPFAM" id="SSF48452">
    <property type="entry name" value="TPR-like"/>
    <property type="match status" value="1"/>
</dbReference>
<dbReference type="PANTHER" id="PTHR21405">
    <property type="entry name" value="CDNA SEQUENCE BC021608"/>
    <property type="match status" value="1"/>
</dbReference>
<dbReference type="STRING" id="151549.A0A4C1WJI5"/>
<dbReference type="InterPro" id="IPR011990">
    <property type="entry name" value="TPR-like_helical_dom_sf"/>
</dbReference>
<dbReference type="AlphaFoldDB" id="A0A4C1WJI5"/>
<protein>
    <submittedName>
        <fullName evidence="2">Tetratricopeptide repeat protein 36</fullName>
    </submittedName>
</protein>
<reference evidence="2 3" key="1">
    <citation type="journal article" date="2019" name="Commun. Biol.">
        <title>The bagworm genome reveals a unique fibroin gene that provides high tensile strength.</title>
        <authorList>
            <person name="Kono N."/>
            <person name="Nakamura H."/>
            <person name="Ohtoshi R."/>
            <person name="Tomita M."/>
            <person name="Numata K."/>
            <person name="Arakawa K."/>
        </authorList>
    </citation>
    <scope>NUCLEOTIDE SEQUENCE [LARGE SCALE GENOMIC DNA]</scope>
</reference>
<name>A0A4C1WJI5_EUMVA</name>
<evidence type="ECO:0000313" key="3">
    <source>
        <dbReference type="Proteomes" id="UP000299102"/>
    </source>
</evidence>
<proteinExistence type="inferred from homology"/>
<keyword evidence="3" id="KW-1185">Reference proteome</keyword>
<comment type="similarity">
    <text evidence="1">Belongs to the TTC36 family.</text>
</comment>
<evidence type="ECO:0000256" key="1">
    <source>
        <dbReference type="ARBA" id="ARBA00006995"/>
    </source>
</evidence>
<dbReference type="PANTHER" id="PTHR21405:SF0">
    <property type="entry name" value="TETRATRICOPEPTIDE REPEAT PROTEIN 36"/>
    <property type="match status" value="1"/>
</dbReference>
<dbReference type="OrthoDB" id="539634at2759"/>
<dbReference type="Gene3D" id="1.25.40.10">
    <property type="entry name" value="Tetratricopeptide repeat domain"/>
    <property type="match status" value="1"/>
</dbReference>
<organism evidence="2 3">
    <name type="scientific">Eumeta variegata</name>
    <name type="common">Bagworm moth</name>
    <name type="synonym">Eumeta japonica</name>
    <dbReference type="NCBI Taxonomy" id="151549"/>
    <lineage>
        <taxon>Eukaryota</taxon>
        <taxon>Metazoa</taxon>
        <taxon>Ecdysozoa</taxon>
        <taxon>Arthropoda</taxon>
        <taxon>Hexapoda</taxon>
        <taxon>Insecta</taxon>
        <taxon>Pterygota</taxon>
        <taxon>Neoptera</taxon>
        <taxon>Endopterygota</taxon>
        <taxon>Lepidoptera</taxon>
        <taxon>Glossata</taxon>
        <taxon>Ditrysia</taxon>
        <taxon>Tineoidea</taxon>
        <taxon>Psychidae</taxon>
        <taxon>Oiketicinae</taxon>
        <taxon>Eumeta</taxon>
    </lineage>
</organism>
<gene>
    <name evidence="2" type="primary">ttc36</name>
    <name evidence="2" type="ORF">EVAR_40826_1</name>
</gene>
<dbReference type="EMBL" id="BGZK01000562">
    <property type="protein sequence ID" value="GBP50284.1"/>
    <property type="molecule type" value="Genomic_DNA"/>
</dbReference>
<dbReference type="Proteomes" id="UP000299102">
    <property type="component" value="Unassembled WGS sequence"/>
</dbReference>
<dbReference type="GO" id="GO:0006570">
    <property type="term" value="P:tyrosine metabolic process"/>
    <property type="evidence" value="ECO:0007669"/>
    <property type="project" value="TreeGrafter"/>
</dbReference>